<keyword evidence="1" id="KW-0175">Coiled coil</keyword>
<feature type="domain" description="FH2" evidence="3">
    <location>
        <begin position="756"/>
        <end position="1150"/>
    </location>
</feature>
<dbReference type="VEuPathDB" id="TriTrypDB:LDHU3_17.1470"/>
<dbReference type="Gene3D" id="1.20.58.2220">
    <property type="entry name" value="Formin, FH2 domain"/>
    <property type="match status" value="1"/>
</dbReference>
<feature type="region of interest" description="Disordered" evidence="2">
    <location>
        <begin position="402"/>
        <end position="453"/>
    </location>
</feature>
<feature type="region of interest" description="Disordered" evidence="2">
    <location>
        <begin position="1222"/>
        <end position="1319"/>
    </location>
</feature>
<feature type="compositionally biased region" description="Low complexity" evidence="2">
    <location>
        <begin position="1870"/>
        <end position="1884"/>
    </location>
</feature>
<feature type="compositionally biased region" description="Low complexity" evidence="2">
    <location>
        <begin position="1600"/>
        <end position="1612"/>
    </location>
</feature>
<dbReference type="GO" id="GO:0099122">
    <property type="term" value="F:RNA polymerase II C-terminal domain binding"/>
    <property type="evidence" value="ECO:0007669"/>
    <property type="project" value="InterPro"/>
</dbReference>
<evidence type="ECO:0000256" key="2">
    <source>
        <dbReference type="SAM" id="MobiDB-lite"/>
    </source>
</evidence>
<comment type="caution">
    <text evidence="4">The sequence shown here is derived from an EMBL/GenBank/DDBJ whole genome shotgun (WGS) entry which is preliminary data.</text>
</comment>
<feature type="compositionally biased region" description="Basic and acidic residues" evidence="2">
    <location>
        <begin position="414"/>
        <end position="423"/>
    </location>
</feature>
<feature type="region of interest" description="Disordered" evidence="2">
    <location>
        <begin position="1463"/>
        <end position="1501"/>
    </location>
</feature>
<evidence type="ECO:0000256" key="1">
    <source>
        <dbReference type="SAM" id="Coils"/>
    </source>
</evidence>
<feature type="compositionally biased region" description="Basic and acidic residues" evidence="2">
    <location>
        <begin position="648"/>
        <end position="658"/>
    </location>
</feature>
<evidence type="ECO:0000259" key="3">
    <source>
        <dbReference type="PROSITE" id="PS51444"/>
    </source>
</evidence>
<feature type="region of interest" description="Disordered" evidence="2">
    <location>
        <begin position="1411"/>
        <end position="1431"/>
    </location>
</feature>
<dbReference type="Pfam" id="PF12237">
    <property type="entry name" value="PCIF1_WW"/>
    <property type="match status" value="1"/>
</dbReference>
<dbReference type="InterPro" id="IPR022035">
    <property type="entry name" value="PCIF1_WW"/>
</dbReference>
<dbReference type="InterPro" id="IPR015425">
    <property type="entry name" value="FH2_Formin"/>
</dbReference>
<gene>
    <name evidence="4" type="ORF">CGC21_4135</name>
</gene>
<feature type="compositionally biased region" description="Polar residues" evidence="2">
    <location>
        <begin position="1411"/>
        <end position="1428"/>
    </location>
</feature>
<dbReference type="Pfam" id="PF02181">
    <property type="entry name" value="FH2"/>
    <property type="match status" value="1"/>
</dbReference>
<feature type="compositionally biased region" description="Low complexity" evidence="2">
    <location>
        <begin position="1163"/>
        <end position="1197"/>
    </location>
</feature>
<feature type="compositionally biased region" description="Polar residues" evidence="2">
    <location>
        <begin position="433"/>
        <end position="453"/>
    </location>
</feature>
<feature type="compositionally biased region" description="Pro residues" evidence="2">
    <location>
        <begin position="739"/>
        <end position="748"/>
    </location>
</feature>
<organism evidence="4 5">
    <name type="scientific">Leishmania donovani</name>
    <dbReference type="NCBI Taxonomy" id="5661"/>
    <lineage>
        <taxon>Eukaryota</taxon>
        <taxon>Discoba</taxon>
        <taxon>Euglenozoa</taxon>
        <taxon>Kinetoplastea</taxon>
        <taxon>Metakinetoplastina</taxon>
        <taxon>Trypanosomatida</taxon>
        <taxon>Trypanosomatidae</taxon>
        <taxon>Leishmaniinae</taxon>
        <taxon>Leishmania</taxon>
    </lineage>
</organism>
<dbReference type="VEuPathDB" id="TriTrypDB:LdBPK_171040.1"/>
<feature type="region of interest" description="Disordered" evidence="2">
    <location>
        <begin position="1132"/>
        <end position="1204"/>
    </location>
</feature>
<dbReference type="VEuPathDB" id="TriTrypDB:LdCL_170016400"/>
<dbReference type="VEuPathDB" id="TriTrypDB:LdBPK_171050.1"/>
<dbReference type="InterPro" id="IPR039881">
    <property type="entry name" value="PCIF1-like"/>
</dbReference>
<reference evidence="5" key="1">
    <citation type="submission" date="2019-02" db="EMBL/GenBank/DDBJ databases">
        <title>FDA dAtabase for Regulatory Grade micrObial Sequences (FDA-ARGOS): Supporting development and validation of Infectious Disease Dx tests.</title>
        <authorList>
            <person name="Duncan R."/>
            <person name="Fisher C."/>
            <person name="Tallon L."/>
            <person name="Sadzewicz L."/>
            <person name="Sengamalay N."/>
            <person name="Ott S."/>
            <person name="Godinez A."/>
            <person name="Nagaraj S."/>
            <person name="Vavikolanu K."/>
            <person name="Nadendla S."/>
            <person name="Aluvathingal J."/>
            <person name="Sichtig H."/>
        </authorList>
    </citation>
    <scope>NUCLEOTIDE SEQUENCE [LARGE SCALE GENOMIC DNA]</scope>
    <source>
        <strain evidence="5">FDAARGOS_361</strain>
    </source>
</reference>
<evidence type="ECO:0000313" key="4">
    <source>
        <dbReference type="EMBL" id="TPP51728.1"/>
    </source>
</evidence>
<evidence type="ECO:0000313" key="5">
    <source>
        <dbReference type="Proteomes" id="UP000318447"/>
    </source>
</evidence>
<sequence length="2336" mass="250849">MSFRRPPPVRRSCTYVEFAQAGEDVTPERNFTVPDVMNSDSVTVDTGGPTASPNAPARVRSPEHPRRRSTVRIDGATLPQPGASPSTSLQQLCRPSVSECRRRGSLSASGTHASLRRFSRPNTVEVSKDYLQSVAEAHGVTVEHVRDVMIAAQGDTDLMLAILQSEMDVQLASPANIDVLHFGTQETVRRLLLFLELPREWEGEVVRTLNVTNGDAQEAAAILAQKSGQRSISLPNDVTASRQQVLTATEAEELPLLLQRLGQSPNGETRQLQAEFPDRTTDEIRTALQLTDGNMENARVFLREDHTASKNSNRDAISNIFARAAATRGSRPRPDHRKEIEAVYHKLNGAVGISNSAAEVIDVATGEDVVKTSLRQQPVSRSGSSTPTTSTLNAFAFTKTAPSLLTPDTGASRGSDKAHDLRRPHPRPLSPAMSMTTPPFSDRGTSGTRHPSNATRLNVMRASSHELPSAAAVADMIQHAALPAKRSRRPSLSREAKNVSTRLAGRLDLPSLHVVRTGGGAAETGSSAAALNDSTSTSAADSSVSGHSSRRSPPSPHSARVIAPRRSSVAAVNLNDYRGSGAAAEARRADHAWNSTVGSAAGSSGTYFASVAPGSALIASQQLTGQPFHSPHTESLLNSVLSQLGKNTESHQDKEQQRRQHQLSSELVDTTSLRPFWPAGSADNNSTSAPASGVSPPPPPPPASSATAPTAAGPAPPPSLPPPPPPPGYKAGGPASSAPLPPPPPPPGGRKGASGAAAPVPNSSTTRNVPINGAVGDSDDAIFKAARPIELTAGARDKLLALFPKAAPKHAIEEDEATSRVQRILDVNRDRNVGIVLKFIRLPIQQIEASVRTFDTLTLGEERISGLLKIIPTSDDFEAIARAQKEHGGPWKRAEEQQLPQAVRFFLMTQRIDHYAERIHAWSLRYELHGRLEYLEQKLSKADKAIDATFASPSLPDLLYFLLEVSNFLNAGSRFQGAKGFPITQLPQIMDFRTTDGKGTLLQYVAEILDTVNPHLQAISSELMPAVDEGRDIDVASIEQELKKLRGRLQKCKHLIEQLKNDVRWTNVLGKFIYRSLPELERVEKLAESINGKAERLQEFLCEKKETFSLNEVLRVLSNFCKRYEQEREKQRLRQERQDRMEDNKQRRQSTVSSTVASHGDLPSQTQPESSSQQRRFSQQPLQQSPQRQSPSLQASSNGADCVRATPDAEFSTSRLRGGASLRASGIAPASRSDGSLGTAEHGRSHPPHSNGIGAANGTEDRTSPPVDRTSSGSTPANSNTGGGYRRRFSNGEVKQPGASTTVVSARGPPPSSSARAGTGTVFERDRVALIMQQALAHRYSHPLSSPLFDGVHDGHLVDSEGYGTATSDMAAKSPSSPPRLTCPLHYTLRRCSRTEYYLRFTPPISDTTGFMESSTAGGSPSVSTQWQPRDDEASVATAVAAECWRHAAFTALTQRDLRRLCGLPEETGPGTNGHRHEPTPSPPSLSATPVTSHPRRSSPPLVTHHEFFEMPSRWVMQSLGEVDQHTFHSYAEWDCRRLVTPLDVGATVVKQAVGAEAVVRGAAAPAPGGDQTASPGGPAASLYSPAQMMTERGGAAPPSSSYLSRTSASSSEAEHMLRRQERFRVRSTAAMARGAYWVDVVPLTAEEECDRRAIRVTASTDTAISAVADTENNSITCERVDRDALLLHPPVALYVDPLLPCDELYSERGVNTSVYVFFLRALQQQQHKLADGRISCDTAAFDSSSDCSGMRPGKGTGMPDPPEAAAALALQLALCARQLRLELAGRIHRAINAANPSSVLLRVPSREVATCAIEGAAVTSAKCSGVAAPAVLLQVRVDHARGSVQLRALTLEDSADSTSDLLGSEWHASGRAATPTSSAAARPRLQDTETSSAAYTKRRREDAEEGEEAVRYSHNAATTKATRSPTVEVLLRSAWKLAALYDITRSASLEPQQADQGASDESRAARVKSPEGAQMGASLPASLPSWLATSLLRRLTGRPQAVSGLTASGTTDVHSEASCDSSWSTVALHRGDACLPSTMPLAASTTLTTATTTAEERIFLGRLFILLLRYRTLFGGHGYNQGPQAALPPPVMEHLAAAFEISAEAFASPLNAQLPQFGSLFPDTDRHFGSMGSFFDLQFGGASGDCHAQRAPIPTDCAAPPPGCHVEVNPPFDTTLLRHMGTHLLSCLKRAQESMQSLLFLIVLPSHDLTDAEKAAAAVASTRLPTQAATAKRLGSDQLRGSSAATASVPPSTERTLRESPYCLGHVLCAAAESAYVDGHQHLLQSPFFRIETPTRLILLGNTVARTRFPHAAAQLESVRVAWKELTESALLQQR</sequence>
<name>A0A504XWV4_LEIDO</name>
<dbReference type="PROSITE" id="PS51444">
    <property type="entry name" value="FH2"/>
    <property type="match status" value="1"/>
</dbReference>
<feature type="compositionally biased region" description="Polar residues" evidence="2">
    <location>
        <begin position="1269"/>
        <end position="1280"/>
    </location>
</feature>
<proteinExistence type="predicted"/>
<feature type="region of interest" description="Disordered" evidence="2">
    <location>
        <begin position="1565"/>
        <end position="1584"/>
    </location>
</feature>
<dbReference type="VEuPathDB" id="TriTrypDB:LdCL_170016300"/>
<protein>
    <recommendedName>
        <fullName evidence="3">FH2 domain-containing protein</fullName>
    </recommendedName>
</protein>
<feature type="coiled-coil region" evidence="1">
    <location>
        <begin position="1035"/>
        <end position="1062"/>
    </location>
</feature>
<dbReference type="SUPFAM" id="SSF101447">
    <property type="entry name" value="Formin homology 2 domain (FH2 domain)"/>
    <property type="match status" value="1"/>
</dbReference>
<feature type="compositionally biased region" description="Low complexity" evidence="2">
    <location>
        <begin position="523"/>
        <end position="547"/>
    </location>
</feature>
<feature type="region of interest" description="Disordered" evidence="2">
    <location>
        <begin position="1868"/>
        <end position="1924"/>
    </location>
</feature>
<feature type="region of interest" description="Disordered" evidence="2">
    <location>
        <begin position="1950"/>
        <end position="1979"/>
    </location>
</feature>
<dbReference type="GO" id="GO:0016422">
    <property type="term" value="F:mRNA (2'-O-methyladenosine-N6-)-methyltransferase activity"/>
    <property type="evidence" value="ECO:0007669"/>
    <property type="project" value="InterPro"/>
</dbReference>
<dbReference type="PRINTS" id="PR00049">
    <property type="entry name" value="WILMSTUMOUR"/>
</dbReference>
<feature type="compositionally biased region" description="Polar residues" evidence="2">
    <location>
        <begin position="38"/>
        <end position="53"/>
    </location>
</feature>
<feature type="region of interest" description="Disordered" evidence="2">
    <location>
        <begin position="645"/>
        <end position="776"/>
    </location>
</feature>
<feature type="region of interest" description="Disordered" evidence="2">
    <location>
        <begin position="518"/>
        <end position="567"/>
    </location>
</feature>
<feature type="compositionally biased region" description="Polar residues" evidence="2">
    <location>
        <begin position="662"/>
        <end position="673"/>
    </location>
</feature>
<accession>A0A504XWV4</accession>
<dbReference type="SMART" id="SM00498">
    <property type="entry name" value="FH2"/>
    <property type="match status" value="1"/>
</dbReference>
<dbReference type="VEuPathDB" id="TriTrypDB:LDHU3_17.1460"/>
<feature type="compositionally biased region" description="Low complexity" evidence="2">
    <location>
        <begin position="704"/>
        <end position="713"/>
    </location>
</feature>
<feature type="region of interest" description="Disordered" evidence="2">
    <location>
        <begin position="23"/>
        <end position="89"/>
    </location>
</feature>
<feature type="compositionally biased region" description="Basic and acidic residues" evidence="2">
    <location>
        <begin position="1132"/>
        <end position="1146"/>
    </location>
</feature>
<dbReference type="EMBL" id="RHLC01000030">
    <property type="protein sequence ID" value="TPP51728.1"/>
    <property type="molecule type" value="Genomic_DNA"/>
</dbReference>
<dbReference type="Proteomes" id="UP000318447">
    <property type="component" value="Unassembled WGS sequence"/>
</dbReference>
<dbReference type="InterPro" id="IPR042201">
    <property type="entry name" value="FH2_Formin_sf"/>
</dbReference>
<feature type="compositionally biased region" description="Low complexity" evidence="2">
    <location>
        <begin position="2243"/>
        <end position="2254"/>
    </location>
</feature>
<dbReference type="PANTHER" id="PTHR21727">
    <property type="entry name" value="PHOSPHORYLATED CTD INTERACTING FACTOR 1"/>
    <property type="match status" value="1"/>
</dbReference>
<feature type="compositionally biased region" description="Pro residues" evidence="2">
    <location>
        <begin position="714"/>
        <end position="728"/>
    </location>
</feature>
<feature type="region of interest" description="Disordered" evidence="2">
    <location>
        <begin position="2231"/>
        <end position="2256"/>
    </location>
</feature>
<feature type="region of interest" description="Disordered" evidence="2">
    <location>
        <begin position="1591"/>
        <end position="1619"/>
    </location>
</feature>
<dbReference type="PANTHER" id="PTHR21727:SF0">
    <property type="entry name" value="MRNA (2'-O-METHYLADENOSINE-N(6)-)-METHYLTRANSFERASE"/>
    <property type="match status" value="1"/>
</dbReference>